<feature type="domain" description="Z-binding" evidence="26">
    <location>
        <begin position="25"/>
        <end position="91"/>
    </location>
</feature>
<dbReference type="GO" id="GO:0046872">
    <property type="term" value="F:metal ion binding"/>
    <property type="evidence" value="ECO:0007669"/>
    <property type="project" value="UniProtKB-KW"/>
</dbReference>
<dbReference type="SMART" id="SM00550">
    <property type="entry name" value="Zalpha"/>
    <property type="match status" value="2"/>
</dbReference>
<dbReference type="SUPFAM" id="SSF54768">
    <property type="entry name" value="dsRNA-binding domain-like"/>
    <property type="match status" value="3"/>
</dbReference>
<keyword evidence="12" id="KW-0862">Zinc</keyword>
<dbReference type="GO" id="GO:0008251">
    <property type="term" value="F:tRNA-specific adenosine deaminase activity"/>
    <property type="evidence" value="ECO:0007669"/>
    <property type="project" value="TreeGrafter"/>
</dbReference>
<dbReference type="Pfam" id="PF02137">
    <property type="entry name" value="A_deamin"/>
    <property type="match status" value="1"/>
</dbReference>
<dbReference type="GO" id="GO:0005730">
    <property type="term" value="C:nucleolus"/>
    <property type="evidence" value="ECO:0007669"/>
    <property type="project" value="TreeGrafter"/>
</dbReference>
<evidence type="ECO:0000256" key="10">
    <source>
        <dbReference type="ARBA" id="ARBA00022737"/>
    </source>
</evidence>
<dbReference type="CDD" id="cd19913">
    <property type="entry name" value="DSRM_DRADA_rpt1"/>
    <property type="match status" value="1"/>
</dbReference>
<protein>
    <recommendedName>
        <fullName evidence="22">Double-stranded RNA-specific adenosine deaminase</fullName>
        <ecNumber evidence="21">3.5.4.37</ecNumber>
    </recommendedName>
</protein>
<keyword evidence="8" id="KW-0507">mRNA processing</keyword>
<keyword evidence="11" id="KW-0378">Hydrolase</keyword>
<dbReference type="GO" id="GO:0006397">
    <property type="term" value="P:mRNA processing"/>
    <property type="evidence" value="ECO:0007669"/>
    <property type="project" value="UniProtKB-KW"/>
</dbReference>
<dbReference type="InterPro" id="IPR042371">
    <property type="entry name" value="Z_dom"/>
</dbReference>
<feature type="compositionally biased region" description="Polar residues" evidence="24">
    <location>
        <begin position="242"/>
        <end position="256"/>
    </location>
</feature>
<evidence type="ECO:0000256" key="12">
    <source>
        <dbReference type="ARBA" id="ARBA00022833"/>
    </source>
</evidence>
<dbReference type="Proteomes" id="UP000526942">
    <property type="component" value="Unassembled WGS sequence"/>
</dbReference>
<gene>
    <name evidence="28" type="primary">Adar</name>
    <name evidence="28" type="ORF">CORCON_R03440</name>
</gene>
<dbReference type="GO" id="GO:0006382">
    <property type="term" value="P:adenosine to inosine editing"/>
    <property type="evidence" value="ECO:0007669"/>
    <property type="project" value="TreeGrafter"/>
</dbReference>
<dbReference type="PROSITE" id="PS50139">
    <property type="entry name" value="Z_BINDING"/>
    <property type="match status" value="2"/>
</dbReference>
<keyword evidence="13" id="KW-0832">Ubl conjugation</keyword>
<evidence type="ECO:0000313" key="29">
    <source>
        <dbReference type="Proteomes" id="UP000526942"/>
    </source>
</evidence>
<dbReference type="GO" id="GO:0031047">
    <property type="term" value="P:regulatory ncRNA-mediated gene silencing"/>
    <property type="evidence" value="ECO:0007669"/>
    <property type="project" value="UniProtKB-KW"/>
</dbReference>
<dbReference type="CDD" id="cd19915">
    <property type="entry name" value="DSRM_DRADA_rpt3"/>
    <property type="match status" value="1"/>
</dbReference>
<evidence type="ECO:0000256" key="20">
    <source>
        <dbReference type="ARBA" id="ARBA00052912"/>
    </source>
</evidence>
<dbReference type="PROSITE" id="PS50141">
    <property type="entry name" value="A_DEAMIN_EDITASE"/>
    <property type="match status" value="1"/>
</dbReference>
<evidence type="ECO:0000256" key="1">
    <source>
        <dbReference type="ARBA" id="ARBA00004123"/>
    </source>
</evidence>
<dbReference type="InterPro" id="IPR002466">
    <property type="entry name" value="A_deamin"/>
</dbReference>
<evidence type="ECO:0000256" key="4">
    <source>
        <dbReference type="ARBA" id="ARBA00022490"/>
    </source>
</evidence>
<evidence type="ECO:0000259" key="26">
    <source>
        <dbReference type="PROSITE" id="PS50139"/>
    </source>
</evidence>
<name>A0A7L0FYF7_CORCN</name>
<evidence type="ECO:0000256" key="11">
    <source>
        <dbReference type="ARBA" id="ARBA00022801"/>
    </source>
</evidence>
<evidence type="ECO:0000256" key="9">
    <source>
        <dbReference type="ARBA" id="ARBA00022723"/>
    </source>
</evidence>
<feature type="domain" description="DRBM" evidence="25">
    <location>
        <begin position="339"/>
        <end position="407"/>
    </location>
</feature>
<keyword evidence="5" id="KW-1017">Isopeptide bond</keyword>
<evidence type="ECO:0000256" key="24">
    <source>
        <dbReference type="SAM" id="MobiDB-lite"/>
    </source>
</evidence>
<dbReference type="PANTHER" id="PTHR10910">
    <property type="entry name" value="EUKARYOTE SPECIFIC DSRNA BINDING PROTEIN"/>
    <property type="match status" value="1"/>
</dbReference>
<evidence type="ECO:0000256" key="15">
    <source>
        <dbReference type="ARBA" id="ARBA00022884"/>
    </source>
</evidence>
<dbReference type="SMART" id="SM00358">
    <property type="entry name" value="DSRM"/>
    <property type="match status" value="3"/>
</dbReference>
<dbReference type="GO" id="GO:0045087">
    <property type="term" value="P:innate immune response"/>
    <property type="evidence" value="ECO:0007669"/>
    <property type="project" value="UniProtKB-KW"/>
</dbReference>
<feature type="compositionally biased region" description="Polar residues" evidence="24">
    <location>
        <begin position="272"/>
        <end position="282"/>
    </location>
</feature>
<keyword evidence="3" id="KW-0488">Methylation</keyword>
<dbReference type="FunFam" id="1.10.10.10:FF:000313">
    <property type="entry name" value="double-stranded RNA-specific adenosine deaminase isoform X4"/>
    <property type="match status" value="1"/>
</dbReference>
<organism evidence="28 29">
    <name type="scientific">Corythaixoides concolor</name>
    <name type="common">Grey go-away-bird</name>
    <dbReference type="NCBI Taxonomy" id="103956"/>
    <lineage>
        <taxon>Eukaryota</taxon>
        <taxon>Metazoa</taxon>
        <taxon>Chordata</taxon>
        <taxon>Craniata</taxon>
        <taxon>Vertebrata</taxon>
        <taxon>Euteleostomi</taxon>
        <taxon>Archelosauria</taxon>
        <taxon>Archosauria</taxon>
        <taxon>Dinosauria</taxon>
        <taxon>Saurischia</taxon>
        <taxon>Theropoda</taxon>
        <taxon>Coelurosauria</taxon>
        <taxon>Aves</taxon>
        <taxon>Neognathae</taxon>
        <taxon>Neoaves</taxon>
        <taxon>Otidimorphae</taxon>
        <taxon>Musophagiformes</taxon>
        <taxon>Musophagidae</taxon>
        <taxon>Corythaixoides</taxon>
    </lineage>
</organism>
<keyword evidence="10" id="KW-0677">Repeat</keyword>
<keyword evidence="7" id="KW-0399">Innate immunity</keyword>
<dbReference type="PROSITE" id="PS50137">
    <property type="entry name" value="DS_RBD"/>
    <property type="match status" value="3"/>
</dbReference>
<evidence type="ECO:0000259" key="25">
    <source>
        <dbReference type="PROSITE" id="PS50137"/>
    </source>
</evidence>
<evidence type="ECO:0000256" key="3">
    <source>
        <dbReference type="ARBA" id="ARBA00022481"/>
    </source>
</evidence>
<proteinExistence type="predicted"/>
<keyword evidence="6" id="KW-0597">Phosphoprotein</keyword>
<dbReference type="InterPro" id="IPR036388">
    <property type="entry name" value="WH-like_DNA-bd_sf"/>
</dbReference>
<keyword evidence="18" id="KW-0943">RNA-mediated gene silencing</keyword>
<evidence type="ECO:0000256" key="18">
    <source>
        <dbReference type="ARBA" id="ARBA00023158"/>
    </source>
</evidence>
<evidence type="ECO:0000256" key="21">
    <source>
        <dbReference type="ARBA" id="ARBA00066545"/>
    </source>
</evidence>
<dbReference type="GO" id="GO:0003677">
    <property type="term" value="F:DNA binding"/>
    <property type="evidence" value="ECO:0007669"/>
    <property type="project" value="UniProtKB-KW"/>
</dbReference>
<comment type="catalytic activity">
    <reaction evidence="20">
        <text>adenosine in double-stranded RNA + H2O + H(+) = inosine in double-stranded RNA + NH4(+)</text>
        <dbReference type="Rhea" id="RHEA:10120"/>
        <dbReference type="Rhea" id="RHEA-COMP:13885"/>
        <dbReference type="Rhea" id="RHEA-COMP:13886"/>
        <dbReference type="ChEBI" id="CHEBI:15377"/>
        <dbReference type="ChEBI" id="CHEBI:15378"/>
        <dbReference type="ChEBI" id="CHEBI:28938"/>
        <dbReference type="ChEBI" id="CHEBI:74411"/>
        <dbReference type="ChEBI" id="CHEBI:82852"/>
        <dbReference type="EC" id="3.5.4.37"/>
    </reaction>
</comment>
<dbReference type="InterPro" id="IPR014720">
    <property type="entry name" value="dsRBD_dom"/>
</dbReference>
<dbReference type="CDD" id="cd19914">
    <property type="entry name" value="DSRM_DRADA_rpt2"/>
    <property type="match status" value="1"/>
</dbReference>
<dbReference type="EMBL" id="VXAM01001338">
    <property type="protein sequence ID" value="NXJ99821.1"/>
    <property type="molecule type" value="Genomic_DNA"/>
</dbReference>
<dbReference type="InterPro" id="IPR036390">
    <property type="entry name" value="WH_DNA-bd_sf"/>
</dbReference>
<evidence type="ECO:0000256" key="14">
    <source>
        <dbReference type="ARBA" id="ARBA00022859"/>
    </source>
</evidence>
<dbReference type="Gene3D" id="3.30.160.20">
    <property type="match status" value="3"/>
</dbReference>
<keyword evidence="17" id="KW-0238">DNA-binding</keyword>
<dbReference type="GO" id="GO:0003726">
    <property type="term" value="F:double-stranded RNA adenosine deaminase activity"/>
    <property type="evidence" value="ECO:0007669"/>
    <property type="project" value="UniProtKB-EC"/>
</dbReference>
<feature type="compositionally biased region" description="Basic and acidic residues" evidence="24">
    <location>
        <begin position="410"/>
        <end position="421"/>
    </location>
</feature>
<dbReference type="AlphaFoldDB" id="A0A7L0FYF7"/>
<evidence type="ECO:0000256" key="5">
    <source>
        <dbReference type="ARBA" id="ARBA00022499"/>
    </source>
</evidence>
<comment type="caution">
    <text evidence="28">The sequence shown here is derived from an EMBL/GenBank/DDBJ whole genome shotgun (WGS) entry which is preliminary data.</text>
</comment>
<keyword evidence="14" id="KW-0391">Immunity</keyword>
<feature type="domain" description="A to I editase" evidence="27">
    <location>
        <begin position="746"/>
        <end position="1084"/>
    </location>
</feature>
<evidence type="ECO:0000256" key="6">
    <source>
        <dbReference type="ARBA" id="ARBA00022553"/>
    </source>
</evidence>
<accession>A0A7L0FYF7</accession>
<dbReference type="GO" id="GO:0051607">
    <property type="term" value="P:defense response to virus"/>
    <property type="evidence" value="ECO:0007669"/>
    <property type="project" value="UniProtKB-KW"/>
</dbReference>
<feature type="non-terminal residue" evidence="28">
    <location>
        <position position="1089"/>
    </location>
</feature>
<evidence type="ECO:0000256" key="13">
    <source>
        <dbReference type="ARBA" id="ARBA00022843"/>
    </source>
</evidence>
<evidence type="ECO:0000256" key="2">
    <source>
        <dbReference type="ARBA" id="ARBA00004496"/>
    </source>
</evidence>
<evidence type="ECO:0000256" key="16">
    <source>
        <dbReference type="ARBA" id="ARBA00023118"/>
    </source>
</evidence>
<feature type="domain" description="Z-binding" evidence="26">
    <location>
        <begin position="123"/>
        <end position="187"/>
    </location>
</feature>
<feature type="domain" description="DRBM" evidence="25">
    <location>
        <begin position="454"/>
        <end position="522"/>
    </location>
</feature>
<keyword evidence="16" id="KW-0051">Antiviral defense</keyword>
<evidence type="ECO:0000256" key="8">
    <source>
        <dbReference type="ARBA" id="ARBA00022664"/>
    </source>
</evidence>
<reference evidence="28 29" key="1">
    <citation type="submission" date="2019-09" db="EMBL/GenBank/DDBJ databases">
        <title>Bird 10,000 Genomes (B10K) Project - Family phase.</title>
        <authorList>
            <person name="Zhang G."/>
        </authorList>
    </citation>
    <scope>NUCLEOTIDE SEQUENCE [LARGE SCALE GENOMIC DNA]</scope>
    <source>
        <strain evidence="28">B10K-DU-011-20</strain>
        <tissue evidence="28">Muscle</tissue>
    </source>
</reference>
<dbReference type="OrthoDB" id="10268011at2759"/>
<dbReference type="InterPro" id="IPR044456">
    <property type="entry name" value="ADAR1_DSRM_1"/>
</dbReference>
<keyword evidence="9" id="KW-0479">Metal-binding</keyword>
<comment type="subcellular location">
    <subcellularLocation>
        <location evidence="2">Cytoplasm</location>
    </subcellularLocation>
    <subcellularLocation>
        <location evidence="1">Nucleus</location>
    </subcellularLocation>
</comment>
<sequence length="1089" mass="119614">PPQCRRQEDSERDSDTFRLNFQRLSLAGQDCEQDILAIFRQLGEGKTCTVHDLARKLKTQKKEVNRVLYKLFREGKLHKGGEIPPLWRIARPRTGRERSPADHSGGCSDPACERSVVGSGDADPAMAETKDKICNYLFNVAETTALNLAKNIGFSRAKDVNAFLSALEKLGDVHKQNTTPPRWSLTDRKRERMQMRLKASAVTQAADPTPESGFSPSSVLPSPQEVTVASPAVTTSEEESLENGQQGLGQTDQSDASDAEAVPLEDAKPEFSSLSNYDSSENGRWATDDIPDNLNAINKQPDESESIMNSQSSPSYAAQFEAALPCTPVEKLMACQEKNPVSGLTEYSQYTYQHCEFAMLEQSGPSHEPRFKFQAVINGRRFPPAEAGSKKLAKQEAAANAMRVLMSEAENGRQGEIKCEEPLPSYNSEPELPLHPEPEPSSAPAHLNLLPGKHPISVLMEYGQKSGNTIEFQLLSQEGPPHDPRFSYCVKMGDQIFPAVVGNSKKGAKQMAAEVAVKILSGDSVPRVLPEQPVVKPHGDQSVHSCGPWIPAPDESKVVKAKGVGELIKYLNVNPVSGLLEYARSNGFAAEFKLIDQSGPPHDPKFVYQAKVGGRWFPAVTAHNKKQGKQEAADAALRVLIGETEKIERMEGMNITEVNPLPPKLGLLLSPFLSCAVQSGRKTPSRSTYEVFLPVSGSTLHDQLAMLSHQRFNTLTARIQHSLLGRKILAAIIMRRGNKGLGAVVSIGTGNRCVKGEELSLKGETVNDCHAEIISRRGFVRFLYSELMKYDPSNPSSAEESIFEPGGGKRLKIKSGVTFHLYVSTAPCGDGALFDKSCSDQASVVGQAQHQPLFENPKQGKLRTKVENGEGTIPVESSDIVPTWDGIQHGERLRTMSCSDKILRWNVLGLQGALLSHFIEPVYLSSVTLGYLYSQGHLTRAICCRVARDGNALQEKLRAPYHINHPEVGRVSVYDSARQTGKTKESSVNWCLADESEVEVLDGTKGKVDGPKLEVSRVSKRKIFALFQRLCAKNSCKDLQNLSAYSDAKEAATEYQEAKQCFFSTLEEMGYGSWIRKPQEEDNFSFSDA</sequence>
<dbReference type="FunFam" id="3.30.160.20:FF:000005">
    <property type="entry name" value="Putative double-stranded RNA-specific adenosine deaminase"/>
    <property type="match status" value="3"/>
</dbReference>
<keyword evidence="15 23" id="KW-0694">RNA-binding</keyword>
<feature type="non-terminal residue" evidence="28">
    <location>
        <position position="1"/>
    </location>
</feature>
<evidence type="ECO:0000256" key="23">
    <source>
        <dbReference type="PROSITE-ProRule" id="PRU00266"/>
    </source>
</evidence>
<keyword evidence="19" id="KW-0539">Nucleus</keyword>
<feature type="domain" description="DRBM" evidence="25">
    <location>
        <begin position="574"/>
        <end position="642"/>
    </location>
</feature>
<dbReference type="GO" id="GO:0005737">
    <property type="term" value="C:cytoplasm"/>
    <property type="evidence" value="ECO:0007669"/>
    <property type="project" value="UniProtKB-SubCell"/>
</dbReference>
<feature type="region of interest" description="Disordered" evidence="24">
    <location>
        <begin position="196"/>
        <end position="290"/>
    </location>
</feature>
<evidence type="ECO:0000313" key="28">
    <source>
        <dbReference type="EMBL" id="NXJ99821.1"/>
    </source>
</evidence>
<keyword evidence="4" id="KW-0963">Cytoplasm</keyword>
<dbReference type="SMART" id="SM00552">
    <property type="entry name" value="ADEAMc"/>
    <property type="match status" value="1"/>
</dbReference>
<feature type="compositionally biased region" description="Polar residues" evidence="24">
    <location>
        <begin position="212"/>
        <end position="235"/>
    </location>
</feature>
<evidence type="ECO:0000256" key="19">
    <source>
        <dbReference type="ARBA" id="ARBA00023242"/>
    </source>
</evidence>
<keyword evidence="29" id="KW-1185">Reference proteome</keyword>
<dbReference type="Pfam" id="PF00035">
    <property type="entry name" value="dsrm"/>
    <property type="match status" value="3"/>
</dbReference>
<dbReference type="EC" id="3.5.4.37" evidence="21"/>
<dbReference type="InterPro" id="IPR044457">
    <property type="entry name" value="ADAR1_DSRM_3"/>
</dbReference>
<evidence type="ECO:0000256" key="22">
    <source>
        <dbReference type="ARBA" id="ARBA00069511"/>
    </source>
</evidence>
<dbReference type="SUPFAM" id="SSF46785">
    <property type="entry name" value="Winged helix' DNA-binding domain"/>
    <property type="match status" value="2"/>
</dbReference>
<evidence type="ECO:0000259" key="27">
    <source>
        <dbReference type="PROSITE" id="PS50141"/>
    </source>
</evidence>
<dbReference type="GO" id="GO:0003725">
    <property type="term" value="F:double-stranded RNA binding"/>
    <property type="evidence" value="ECO:0007669"/>
    <property type="project" value="TreeGrafter"/>
</dbReference>
<dbReference type="Pfam" id="PF02295">
    <property type="entry name" value="z-alpha"/>
    <property type="match status" value="2"/>
</dbReference>
<dbReference type="Gene3D" id="1.10.10.10">
    <property type="entry name" value="Winged helix-like DNA-binding domain superfamily/Winged helix DNA-binding domain"/>
    <property type="match status" value="2"/>
</dbReference>
<feature type="region of interest" description="Disordered" evidence="24">
    <location>
        <begin position="91"/>
        <end position="124"/>
    </location>
</feature>
<evidence type="ECO:0000256" key="7">
    <source>
        <dbReference type="ARBA" id="ARBA00022588"/>
    </source>
</evidence>
<feature type="region of interest" description="Disordered" evidence="24">
    <location>
        <begin position="410"/>
        <end position="443"/>
    </location>
</feature>
<dbReference type="PANTHER" id="PTHR10910:SF107">
    <property type="entry name" value="DOUBLE-STRANDED RNA-SPECIFIC ADENOSINE DEAMINASE"/>
    <property type="match status" value="1"/>
</dbReference>
<evidence type="ECO:0000256" key="17">
    <source>
        <dbReference type="ARBA" id="ARBA00023125"/>
    </source>
</evidence>